<organism evidence="2">
    <name type="scientific">hydrothermal vent metagenome</name>
    <dbReference type="NCBI Taxonomy" id="652676"/>
    <lineage>
        <taxon>unclassified sequences</taxon>
        <taxon>metagenomes</taxon>
        <taxon>ecological metagenomes</taxon>
    </lineage>
</organism>
<evidence type="ECO:0000259" key="1">
    <source>
        <dbReference type="Pfam" id="PF12705"/>
    </source>
</evidence>
<gene>
    <name evidence="2" type="ORF">MNB_SM-7-718</name>
</gene>
<evidence type="ECO:0000313" key="2">
    <source>
        <dbReference type="EMBL" id="SFV60200.1"/>
    </source>
</evidence>
<dbReference type="InterPro" id="IPR038726">
    <property type="entry name" value="PDDEXK_AddAB-type"/>
</dbReference>
<dbReference type="AlphaFoldDB" id="A0A1W1C2Y0"/>
<sequence>MSTKTVVLPSTRSIRQRLLTYSNSLIANYITMGEFLQKSIFIKDLRFIDEDTRTILLLQASNFSNFKKLKIERNFYSFTKNASYIFGFLEELSGEMVPLEAIAEFDLYGEYEEHIEILRELKRRYEELCLKHGVCDRFMIPNYYQLNKSYLKRAGVIEVEASGIFTNFELSLLQKISEITPLFLRISTDSYNVKMRQRIGEAFGIELESGYNYLLDLKSRTIIEQDPTQEQSNIELYALSGGMLQVALIKKKIFEYIQKGYEASKIAVILPNENLKSSLELFDEKQNFNFAMGKSMQESFVYQKIRATLDALDEESVENEVRLERYGDDLFVALFSHYKKSVSEVDLADILESFLEYAQSNQERRILQEEIYRFKKLLDFMDSLTLKAALTIFLSRVGARALDDVGGGKITVMGVLETRGVTFDAVIIPDFNDANVPKRIQKDMFLNSALRKRVGLPTTEDREELQKHYYTSLFRNTKEVCISYVKSKSELPSRFLKELGVSCPKEIDEDALSLLLFRRGVKSQKEHQSFSVTYDFSTSKLSNSKLATFLSCKQKFYLRYIASIQNFEIPKDMPQEWEIGKRLHQALKALYRDRSHFEDRDTLCYELSKRLDEACGASELERFQISLYKKRLQKFCDEEMKRFGMGKRVYRCEEPIEREYQGLRLHGVIDRIDKSQDGKLEVLDYKSGSLKLYNANSVEDATDFQLEFYYLLASSLGDVESVAFYDLKEGRVVEEALFKQKLELLHKHLNSLRELKSFEVELCDDLKLCSNCEYKTICGRD</sequence>
<proteinExistence type="predicted"/>
<dbReference type="Gene3D" id="3.40.50.300">
    <property type="entry name" value="P-loop containing nucleotide triphosphate hydrolases"/>
    <property type="match status" value="1"/>
</dbReference>
<dbReference type="InterPro" id="IPR011335">
    <property type="entry name" value="Restrct_endonuc-II-like"/>
</dbReference>
<dbReference type="EMBL" id="FPHB01000048">
    <property type="protein sequence ID" value="SFV60200.1"/>
    <property type="molecule type" value="Genomic_DNA"/>
</dbReference>
<dbReference type="PROSITE" id="PS00018">
    <property type="entry name" value="EF_HAND_1"/>
    <property type="match status" value="1"/>
</dbReference>
<name>A0A1W1C2Y0_9ZZZZ</name>
<dbReference type="InterPro" id="IPR027417">
    <property type="entry name" value="P-loop_NTPase"/>
</dbReference>
<dbReference type="Gene3D" id="3.90.320.10">
    <property type="match status" value="1"/>
</dbReference>
<accession>A0A1W1C2Y0</accession>
<dbReference type="Gene3D" id="1.10.486.10">
    <property type="entry name" value="PCRA, domain 4"/>
    <property type="match status" value="1"/>
</dbReference>
<dbReference type="InterPro" id="IPR011604">
    <property type="entry name" value="PDDEXK-like_dom_sf"/>
</dbReference>
<reference evidence="2" key="1">
    <citation type="submission" date="2016-10" db="EMBL/GenBank/DDBJ databases">
        <authorList>
            <person name="de Groot N.N."/>
        </authorList>
    </citation>
    <scope>NUCLEOTIDE SEQUENCE</scope>
</reference>
<dbReference type="InterPro" id="IPR018247">
    <property type="entry name" value="EF_Hand_1_Ca_BS"/>
</dbReference>
<dbReference type="SUPFAM" id="SSF52980">
    <property type="entry name" value="Restriction endonuclease-like"/>
    <property type="match status" value="1"/>
</dbReference>
<dbReference type="Pfam" id="PF12705">
    <property type="entry name" value="PDDEXK_1"/>
    <property type="match status" value="1"/>
</dbReference>
<protein>
    <recommendedName>
        <fullName evidence="1">PD-(D/E)XK endonuclease-like domain-containing protein</fullName>
    </recommendedName>
</protein>
<dbReference type="SUPFAM" id="SSF52540">
    <property type="entry name" value="P-loop containing nucleoside triphosphate hydrolases"/>
    <property type="match status" value="1"/>
</dbReference>
<feature type="domain" description="PD-(D/E)XK endonuclease-like" evidence="1">
    <location>
        <begin position="541"/>
        <end position="778"/>
    </location>
</feature>